<dbReference type="InterPro" id="IPR006531">
    <property type="entry name" value="Gp5/Vgr_OB"/>
</dbReference>
<gene>
    <name evidence="5" type="ORF">HGB41_20915</name>
</gene>
<dbReference type="Gene3D" id="2.40.50.230">
    <property type="entry name" value="Gp5 N-terminal domain"/>
    <property type="match status" value="1"/>
</dbReference>
<name>A0A7Y2P2C0_9BURK</name>
<dbReference type="Pfam" id="PF13296">
    <property type="entry name" value="T6SS_Vgr"/>
    <property type="match status" value="1"/>
</dbReference>
<dbReference type="AlphaFoldDB" id="A0A7Y2P2C0"/>
<protein>
    <submittedName>
        <fullName evidence="5">Type VI secretion system tip protein VgrG</fullName>
    </submittedName>
</protein>
<dbReference type="InterPro" id="IPR037026">
    <property type="entry name" value="Vgr_OB-fold_dom_sf"/>
</dbReference>
<comment type="caution">
    <text evidence="5">The sequence shown here is derived from an EMBL/GenBank/DDBJ whole genome shotgun (WGS) entry which is preliminary data.</text>
</comment>
<dbReference type="Pfam" id="PF10106">
    <property type="entry name" value="DUF2345"/>
    <property type="match status" value="1"/>
</dbReference>
<dbReference type="RefSeq" id="WP_171088128.1">
    <property type="nucleotide sequence ID" value="NZ_JABAIV010000010.1"/>
</dbReference>
<evidence type="ECO:0000313" key="6">
    <source>
        <dbReference type="Proteomes" id="UP000533905"/>
    </source>
</evidence>
<keyword evidence="6" id="KW-1185">Reference proteome</keyword>
<sequence length="930" mass="100978">MDSASEFLRMLRHEKSLTTAHRPIRLRLGHADHLADELLLPQRVQGHESVCGGFEYVITCVADTPRLPLKELIALPAELQMVTDRGQLRSICGIVAEARAGDHDGGLAVYQLVLRDALAIMEKRVNSRVFRYQNELEIVQVLFDEWRQSNSVMASAFDYELDPLFDMRQFPPREQTMQYNESDAAFVRRLLKRRGIAWTFRPGRARAGAADSESDDTPVHTLLLFSDGASLPRSAAGSVRYHRDDATEQRDTVVSWCAARRLQPGSITRHSWDYRNPLGVQFMTTTARGMADQGRSGNALAATLDDYLVEIPHAGNDVEDHWRLGQVRMNRHEFDTKCFHGEGSVRDLCAGEYFTLTGHPEIDTHPEAERDFVVTAVWMEAENNLPADLSARVRRLMGPYSPDRAMLAPNEHPVAGDGVRVRMRFDAVRRGIPLVPAFDPRADLPHPELQSAIVTGPPGEEVHCDALGRVKVRFPGMRTADHKHAHGAGVSDTPADSAWVRVSSSWAGAGPGSKQQCGTLELPRVGTEVLVAFLGGDPDRPVILSQVFNQRGEPPALSTSGGLPANRCLAGTRTREIGGQRGNQLRFDDTRGEISAQLSSDHGATQLNLGWLTQPRANGSGAPRGEGAELRTEQALSIRGRKGVLVTAEPSAVDEGTQLSRSGLVSIAELLHSVVDEMTKMANQHTGDEGSSRRLAELSDKLKRWDGGSNLAPGESGGEPMVAISAPAGIMMASPANVAIGSESEVDVVSGGNAQTTAGGSLFLRAARGISAFAQSLGIKLVAGSGNILVQAHQGAVEVKSSKRISLISSEAIHIEAPLVRIVSKGAQTEWGDGKITQRSTDEHVIKARTVVHVAPAGADPSELDLVFGKLNTDERLVLRHLQTREPIPGQRYIAHLEDGRTVEGTSDEHGRTALVQSDTLGPVRFELLP</sequence>
<dbReference type="Gene3D" id="3.55.50.10">
    <property type="entry name" value="Baseplate protein-like domains"/>
    <property type="match status" value="1"/>
</dbReference>
<comment type="similarity">
    <text evidence="1">Belongs to the VgrG protein family.</text>
</comment>
<evidence type="ECO:0000313" key="5">
    <source>
        <dbReference type="EMBL" id="NNG25451.1"/>
    </source>
</evidence>
<dbReference type="InterPro" id="IPR028244">
    <property type="entry name" value="T6SS_Rhs_Vgr_dom"/>
</dbReference>
<organism evidence="5 6">
    <name type="scientific">Telluria aromaticivorans</name>
    <dbReference type="NCBI Taxonomy" id="2725995"/>
    <lineage>
        <taxon>Bacteria</taxon>
        <taxon>Pseudomonadati</taxon>
        <taxon>Pseudomonadota</taxon>
        <taxon>Betaproteobacteria</taxon>
        <taxon>Burkholderiales</taxon>
        <taxon>Oxalobacteraceae</taxon>
        <taxon>Telluria group</taxon>
        <taxon>Telluria</taxon>
    </lineage>
</organism>
<feature type="domain" description="DUF2345" evidence="3">
    <location>
        <begin position="715"/>
        <end position="854"/>
    </location>
</feature>
<dbReference type="InterPro" id="IPR006533">
    <property type="entry name" value="T6SS_Vgr_RhsGE"/>
</dbReference>
<proteinExistence type="inferred from homology"/>
<evidence type="ECO:0000259" key="3">
    <source>
        <dbReference type="Pfam" id="PF10106"/>
    </source>
</evidence>
<feature type="domain" description="Putative type VI secretion system Rhs element associated Vgr" evidence="4">
    <location>
        <begin position="575"/>
        <end position="682"/>
    </location>
</feature>
<accession>A0A7Y2P2C0</accession>
<dbReference type="InterPro" id="IPR018769">
    <property type="entry name" value="VgrG2_DUF2345"/>
</dbReference>
<dbReference type="Pfam" id="PF04717">
    <property type="entry name" value="Phage_base_V"/>
    <property type="match status" value="1"/>
</dbReference>
<evidence type="ECO:0000259" key="4">
    <source>
        <dbReference type="Pfam" id="PF13296"/>
    </source>
</evidence>
<dbReference type="InterPro" id="IPR017847">
    <property type="entry name" value="T6SS_RhsGE_Vgr_subset"/>
</dbReference>
<dbReference type="SUPFAM" id="SSF69255">
    <property type="entry name" value="gp5 N-terminal domain-like"/>
    <property type="match status" value="1"/>
</dbReference>
<dbReference type="SUPFAM" id="SSF69279">
    <property type="entry name" value="Phage tail proteins"/>
    <property type="match status" value="2"/>
</dbReference>
<dbReference type="Pfam" id="PF05954">
    <property type="entry name" value="Phage_GPD"/>
    <property type="match status" value="1"/>
</dbReference>
<evidence type="ECO:0000259" key="2">
    <source>
        <dbReference type="Pfam" id="PF04717"/>
    </source>
</evidence>
<reference evidence="5 6" key="1">
    <citation type="submission" date="2020-04" db="EMBL/GenBank/DDBJ databases">
        <title>Massilia sp. nov., a cold adapted bacteria isolated from Arctic soil.</title>
        <authorList>
            <person name="Son J."/>
            <person name="Ka J.-O."/>
        </authorList>
    </citation>
    <scope>NUCLEOTIDE SEQUENCE [LARGE SCALE GENOMIC DNA]</scope>
    <source>
        <strain evidence="5 6">ML15P13</strain>
    </source>
</reference>
<evidence type="ECO:0000256" key="1">
    <source>
        <dbReference type="ARBA" id="ARBA00005558"/>
    </source>
</evidence>
<feature type="domain" description="Gp5/Type VI secretion system Vgr protein OB-fold" evidence="2">
    <location>
        <begin position="494"/>
        <end position="547"/>
    </location>
</feature>
<dbReference type="EMBL" id="JABAIV010000010">
    <property type="protein sequence ID" value="NNG25451.1"/>
    <property type="molecule type" value="Genomic_DNA"/>
</dbReference>
<dbReference type="Gene3D" id="4.10.220.110">
    <property type="match status" value="1"/>
</dbReference>
<dbReference type="Proteomes" id="UP000533905">
    <property type="component" value="Unassembled WGS sequence"/>
</dbReference>
<dbReference type="NCBIfam" id="TIGR03361">
    <property type="entry name" value="VI_Rhs_Vgr"/>
    <property type="match status" value="1"/>
</dbReference>
<dbReference type="Gene3D" id="2.30.110.50">
    <property type="match status" value="1"/>
</dbReference>
<dbReference type="NCBIfam" id="TIGR01646">
    <property type="entry name" value="vgr_GE"/>
    <property type="match status" value="1"/>
</dbReference>